<reference evidence="2 3" key="1">
    <citation type="submission" date="2018-11" db="EMBL/GenBank/DDBJ databases">
        <authorList>
            <consortium name="Pathogen Informatics"/>
        </authorList>
    </citation>
    <scope>NUCLEOTIDE SEQUENCE [LARGE SCALE GENOMIC DNA]</scope>
    <source>
        <strain evidence="2 3">Zambia</strain>
    </source>
</reference>
<evidence type="ECO:0000256" key="1">
    <source>
        <dbReference type="SAM" id="MobiDB-lite"/>
    </source>
</evidence>
<proteinExistence type="predicted"/>
<sequence length="167" mass="18887">MPESGDSEQVVRCSDGRNEVEDQSEHATAENGEVVVVNTETPVEEEPKSYTLEEYKAMRQSSKPAVLLNNKGLRKANDGKDVFANMVAHRKIQEVHEDTYEVEEKENEPEIRYRSISRSTLIFLSLTTLEVVEEVDEDLKAEGSIVGVVLHAVRDQEVNVEVEEEVR</sequence>
<dbReference type="AlphaFoldDB" id="A0A183LA11"/>
<organism evidence="2 3">
    <name type="scientific">Schistosoma margrebowiei</name>
    <dbReference type="NCBI Taxonomy" id="48269"/>
    <lineage>
        <taxon>Eukaryota</taxon>
        <taxon>Metazoa</taxon>
        <taxon>Spiralia</taxon>
        <taxon>Lophotrochozoa</taxon>
        <taxon>Platyhelminthes</taxon>
        <taxon>Trematoda</taxon>
        <taxon>Digenea</taxon>
        <taxon>Strigeidida</taxon>
        <taxon>Schistosomatoidea</taxon>
        <taxon>Schistosomatidae</taxon>
        <taxon>Schistosoma</taxon>
    </lineage>
</organism>
<feature type="compositionally biased region" description="Basic and acidic residues" evidence="1">
    <location>
        <begin position="14"/>
        <end position="28"/>
    </location>
</feature>
<dbReference type="STRING" id="48269.A0A183LA11"/>
<name>A0A183LA11_9TREM</name>
<dbReference type="EMBL" id="UZAI01000120">
    <property type="protein sequence ID" value="VDO48814.1"/>
    <property type="molecule type" value="Genomic_DNA"/>
</dbReference>
<accession>A0A183LA11</accession>
<evidence type="ECO:0000313" key="3">
    <source>
        <dbReference type="Proteomes" id="UP000277204"/>
    </source>
</evidence>
<evidence type="ECO:0000313" key="2">
    <source>
        <dbReference type="EMBL" id="VDO48814.1"/>
    </source>
</evidence>
<protein>
    <submittedName>
        <fullName evidence="2">Uncharacterized protein</fullName>
    </submittedName>
</protein>
<gene>
    <name evidence="2" type="ORF">SMRZ_LOCUS636</name>
</gene>
<feature type="region of interest" description="Disordered" evidence="1">
    <location>
        <begin position="1"/>
        <end position="31"/>
    </location>
</feature>
<dbReference type="Proteomes" id="UP000277204">
    <property type="component" value="Unassembled WGS sequence"/>
</dbReference>
<keyword evidence="3" id="KW-1185">Reference proteome</keyword>